<accession>A0ABT4Z993</accession>
<feature type="non-terminal residue" evidence="1">
    <location>
        <position position="1"/>
    </location>
</feature>
<keyword evidence="2" id="KW-1185">Reference proteome</keyword>
<proteinExistence type="predicted"/>
<evidence type="ECO:0000313" key="2">
    <source>
        <dbReference type="Proteomes" id="UP001210528"/>
    </source>
</evidence>
<evidence type="ECO:0000313" key="1">
    <source>
        <dbReference type="EMBL" id="MDB2294652.1"/>
    </source>
</evidence>
<comment type="caution">
    <text evidence="1">The sequence shown here is derived from an EMBL/GenBank/DDBJ whole genome shotgun (WGS) entry which is preliminary data.</text>
</comment>
<dbReference type="Proteomes" id="UP001210528">
    <property type="component" value="Unassembled WGS sequence"/>
</dbReference>
<dbReference type="EMBL" id="JAQLUK010000288">
    <property type="protein sequence ID" value="MDB2294652.1"/>
    <property type="molecule type" value="Genomic_DNA"/>
</dbReference>
<organism evidence="1 2">
    <name type="scientific">Halorubrum ezzemoulense</name>
    <name type="common">Halorubrum chaoviator</name>
    <dbReference type="NCBI Taxonomy" id="337243"/>
    <lineage>
        <taxon>Archaea</taxon>
        <taxon>Methanobacteriati</taxon>
        <taxon>Methanobacteriota</taxon>
        <taxon>Stenosarchaea group</taxon>
        <taxon>Halobacteria</taxon>
        <taxon>Halobacteriales</taxon>
        <taxon>Haloferacaceae</taxon>
        <taxon>Halorubrum</taxon>
    </lineage>
</organism>
<protein>
    <submittedName>
        <fullName evidence="1">Uncharacterized protein</fullName>
    </submittedName>
</protein>
<gene>
    <name evidence="1" type="ORF">PM085_20895</name>
</gene>
<reference evidence="1 2" key="1">
    <citation type="submission" date="2023-01" db="EMBL/GenBank/DDBJ databases">
        <title>Halorubrum ezzemoulense from Santa Pola, Spain.</title>
        <authorList>
            <person name="Feng Y."/>
            <person name="Louyakis A.S."/>
            <person name="Gogarten J.P."/>
        </authorList>
    </citation>
    <scope>NUCLEOTIDE SEQUENCE [LARGE SCALE GENOMIC DNA]</scope>
    <source>
        <strain evidence="1 2">AMM015</strain>
    </source>
</reference>
<sequence>YSSTAALKVSNPTLGRSSCSACGKAVTATTRAFDTAAAREFGVPEGPAFGKLSAGQSVEVDGETVAPEDVSKERLVEFSV</sequence>
<name>A0ABT4Z993_HALEZ</name>